<dbReference type="Pfam" id="PF01522">
    <property type="entry name" value="Polysacc_deac_1"/>
    <property type="match status" value="1"/>
</dbReference>
<reference evidence="4 5" key="1">
    <citation type="submission" date="2018-09" db="EMBL/GenBank/DDBJ databases">
        <title>YIM 75507 draft genome.</title>
        <authorList>
            <person name="Tang S."/>
            <person name="Feng Y."/>
        </authorList>
    </citation>
    <scope>NUCLEOTIDE SEQUENCE [LARGE SCALE GENOMIC DNA]</scope>
    <source>
        <strain evidence="4 5">YIM 75507</strain>
    </source>
</reference>
<accession>A0A3A4BPC6</accession>
<dbReference type="InterPro" id="IPR051398">
    <property type="entry name" value="Polysacch_Deacetylase"/>
</dbReference>
<evidence type="ECO:0000256" key="1">
    <source>
        <dbReference type="ARBA" id="ARBA00004613"/>
    </source>
</evidence>
<evidence type="ECO:0000313" key="5">
    <source>
        <dbReference type="Proteomes" id="UP000265768"/>
    </source>
</evidence>
<keyword evidence="2" id="KW-0732">Signal</keyword>
<dbReference type="SUPFAM" id="SSF88713">
    <property type="entry name" value="Glycoside hydrolase/deacetylase"/>
    <property type="match status" value="1"/>
</dbReference>
<dbReference type="CDD" id="cd10918">
    <property type="entry name" value="CE4_NodB_like_5s_6s"/>
    <property type="match status" value="1"/>
</dbReference>
<comment type="subcellular location">
    <subcellularLocation>
        <location evidence="1">Secreted</location>
    </subcellularLocation>
</comment>
<dbReference type="GO" id="GO:0005975">
    <property type="term" value="P:carbohydrate metabolic process"/>
    <property type="evidence" value="ECO:0007669"/>
    <property type="project" value="InterPro"/>
</dbReference>
<name>A0A3A4BPC6_9ACTN</name>
<evidence type="ECO:0000256" key="2">
    <source>
        <dbReference type="ARBA" id="ARBA00022729"/>
    </source>
</evidence>
<sequence length="255" mass="27758">MYHAVTDDPSPEIAPLAVGPARFARQMELLRERGHHAVTVSRLVAALHGTGGALPPDPVVITFDDGFADVHEHALPVLDRLGLTATVYVTTGWVGDRGRRAPGTMLTWGQTRELAAAGIEIGGHSHSHPQLDQLADGDLRDELRRCRGLLEDGLDRPVASMAYPYGYSSRRVRREARRAGYWSACAVANRLVGDLDDVLALPRLTVGRATSNAAFARVVAGSGIPLIYLRERVLTKGYAVVRRTRYGVRRALGRV</sequence>
<gene>
    <name evidence="4" type="ORF">D5H75_14220</name>
</gene>
<dbReference type="PANTHER" id="PTHR34216:SF3">
    <property type="entry name" value="POLY-BETA-1,6-N-ACETYL-D-GLUCOSAMINE N-DEACETYLASE"/>
    <property type="match status" value="1"/>
</dbReference>
<dbReference type="OrthoDB" id="9782872at2"/>
<proteinExistence type="predicted"/>
<dbReference type="Gene3D" id="3.20.20.370">
    <property type="entry name" value="Glycoside hydrolase/deacetylase"/>
    <property type="match status" value="1"/>
</dbReference>
<protein>
    <submittedName>
        <fullName evidence="4">Polysaccharide deacetylase family protein</fullName>
    </submittedName>
</protein>
<evidence type="ECO:0000313" key="4">
    <source>
        <dbReference type="EMBL" id="RJL32874.1"/>
    </source>
</evidence>
<organism evidence="4 5">
    <name type="scientific">Bailinhaonella thermotolerans</name>
    <dbReference type="NCBI Taxonomy" id="1070861"/>
    <lineage>
        <taxon>Bacteria</taxon>
        <taxon>Bacillati</taxon>
        <taxon>Actinomycetota</taxon>
        <taxon>Actinomycetes</taxon>
        <taxon>Streptosporangiales</taxon>
        <taxon>Streptosporangiaceae</taxon>
        <taxon>Bailinhaonella</taxon>
    </lineage>
</organism>
<dbReference type="GO" id="GO:0005576">
    <property type="term" value="C:extracellular region"/>
    <property type="evidence" value="ECO:0007669"/>
    <property type="project" value="UniProtKB-SubCell"/>
</dbReference>
<evidence type="ECO:0000259" key="3">
    <source>
        <dbReference type="PROSITE" id="PS51677"/>
    </source>
</evidence>
<dbReference type="InterPro" id="IPR002509">
    <property type="entry name" value="NODB_dom"/>
</dbReference>
<dbReference type="InterPro" id="IPR011330">
    <property type="entry name" value="Glyco_hydro/deAcase_b/a-brl"/>
</dbReference>
<feature type="domain" description="NodB homology" evidence="3">
    <location>
        <begin position="57"/>
        <end position="255"/>
    </location>
</feature>
<dbReference type="EMBL" id="QZEY01000004">
    <property type="protein sequence ID" value="RJL32874.1"/>
    <property type="molecule type" value="Genomic_DNA"/>
</dbReference>
<keyword evidence="5" id="KW-1185">Reference proteome</keyword>
<dbReference type="PROSITE" id="PS51677">
    <property type="entry name" value="NODB"/>
    <property type="match status" value="1"/>
</dbReference>
<dbReference type="PANTHER" id="PTHR34216">
    <property type="match status" value="1"/>
</dbReference>
<comment type="caution">
    <text evidence="4">The sequence shown here is derived from an EMBL/GenBank/DDBJ whole genome shotgun (WGS) entry which is preliminary data.</text>
</comment>
<dbReference type="GO" id="GO:0016810">
    <property type="term" value="F:hydrolase activity, acting on carbon-nitrogen (but not peptide) bonds"/>
    <property type="evidence" value="ECO:0007669"/>
    <property type="project" value="InterPro"/>
</dbReference>
<dbReference type="AlphaFoldDB" id="A0A3A4BPC6"/>
<dbReference type="Proteomes" id="UP000265768">
    <property type="component" value="Unassembled WGS sequence"/>
</dbReference>